<dbReference type="Proteomes" id="UP000527352">
    <property type="component" value="Unassembled WGS sequence"/>
</dbReference>
<gene>
    <name evidence="1" type="ORF">HGO26_11570</name>
</gene>
<protein>
    <submittedName>
        <fullName evidence="1">Uncharacterized protein</fullName>
    </submittedName>
</protein>
<proteinExistence type="predicted"/>
<name>A0ABX1KSV0_9GAMM</name>
<comment type="caution">
    <text evidence="1">The sequence shown here is derived from an EMBL/GenBank/DDBJ whole genome shotgun (WGS) entry which is preliminary data.</text>
</comment>
<reference evidence="1 2" key="1">
    <citation type="submission" date="2020-04" db="EMBL/GenBank/DDBJ databases">
        <title>The first description of lens atrophy caused by putative novel Shewanella sp. that is a new emerging pathogen for cultured rainbow trout?</title>
        <authorList>
            <person name="Saticioglu I.B."/>
            <person name="Duman M."/>
            <person name="Altun S."/>
        </authorList>
    </citation>
    <scope>NUCLEOTIDE SEQUENCE [LARGE SCALE GENOMIC DNA]</scope>
    <source>
        <strain evidence="1 2">S-1</strain>
    </source>
</reference>
<evidence type="ECO:0000313" key="2">
    <source>
        <dbReference type="Proteomes" id="UP000527352"/>
    </source>
</evidence>
<accession>A0ABX1KSV0</accession>
<sequence length="130" mass="14997">MSNEHDFYAKHYPWLNADQRECFDFLCDIHNGGNHMFGKIQACGDHGLSINSTSAHYMSTFDYSALTTAVVLAHDRMIRFQIEPSGPRMLKLVAHKRHQREGRMNERHPTMEDAINNVRKQYPCDEVAAC</sequence>
<keyword evidence="2" id="KW-1185">Reference proteome</keyword>
<dbReference type="RefSeq" id="WP_168825299.1">
    <property type="nucleotide sequence ID" value="NZ_JABAEB010000006.1"/>
</dbReference>
<organism evidence="1 2">
    <name type="scientific">Shewanella oncorhynchi</name>
    <dbReference type="NCBI Taxonomy" id="2726434"/>
    <lineage>
        <taxon>Bacteria</taxon>
        <taxon>Pseudomonadati</taxon>
        <taxon>Pseudomonadota</taxon>
        <taxon>Gammaproteobacteria</taxon>
        <taxon>Alteromonadales</taxon>
        <taxon>Shewanellaceae</taxon>
        <taxon>Shewanella</taxon>
    </lineage>
</organism>
<dbReference type="EMBL" id="JABAEB010000006">
    <property type="protein sequence ID" value="NLQ23505.1"/>
    <property type="molecule type" value="Genomic_DNA"/>
</dbReference>
<evidence type="ECO:0000313" key="1">
    <source>
        <dbReference type="EMBL" id="NLQ23505.1"/>
    </source>
</evidence>